<keyword evidence="2" id="KW-1185">Reference proteome</keyword>
<dbReference type="Proteomes" id="UP000579647">
    <property type="component" value="Unassembled WGS sequence"/>
</dbReference>
<evidence type="ECO:0000313" key="1">
    <source>
        <dbReference type="EMBL" id="MBB5492268.1"/>
    </source>
</evidence>
<gene>
    <name evidence="1" type="ORF">HNR07_003405</name>
</gene>
<dbReference type="EMBL" id="JACHDO010000001">
    <property type="protein sequence ID" value="MBB5492268.1"/>
    <property type="molecule type" value="Genomic_DNA"/>
</dbReference>
<organism evidence="1 2">
    <name type="scientific">Nocardiopsis metallicus</name>
    <dbReference type="NCBI Taxonomy" id="179819"/>
    <lineage>
        <taxon>Bacteria</taxon>
        <taxon>Bacillati</taxon>
        <taxon>Actinomycetota</taxon>
        <taxon>Actinomycetes</taxon>
        <taxon>Streptosporangiales</taxon>
        <taxon>Nocardiopsidaceae</taxon>
        <taxon>Nocardiopsis</taxon>
    </lineage>
</organism>
<name>A0A840WQ78_9ACTN</name>
<proteinExistence type="predicted"/>
<reference evidence="1 2" key="1">
    <citation type="submission" date="2020-08" db="EMBL/GenBank/DDBJ databases">
        <title>Sequencing the genomes of 1000 actinobacteria strains.</title>
        <authorList>
            <person name="Klenk H.-P."/>
        </authorList>
    </citation>
    <scope>NUCLEOTIDE SEQUENCE [LARGE SCALE GENOMIC DNA]</scope>
    <source>
        <strain evidence="1 2">DSM 44598</strain>
    </source>
</reference>
<dbReference type="AlphaFoldDB" id="A0A840WQ78"/>
<sequence length="112" mass="11648">MPLLGVMFALVWEGGQMLVAKAELMTVAHSAARAGTHQVDQTATLDAGTPVLDEEHARRAAVEYLDSAGVRGGAVAEEGRVVVVARAVYSPVLLPIAESEIEAQASATAHQS</sequence>
<evidence type="ECO:0000313" key="2">
    <source>
        <dbReference type="Proteomes" id="UP000579647"/>
    </source>
</evidence>
<comment type="caution">
    <text evidence="1">The sequence shown here is derived from an EMBL/GenBank/DDBJ whole genome shotgun (WGS) entry which is preliminary data.</text>
</comment>
<protein>
    <submittedName>
        <fullName evidence="1">Flp pilus assembly protein TadG</fullName>
    </submittedName>
</protein>
<accession>A0A840WQ78</accession>